<dbReference type="Proteomes" id="UP000234484">
    <property type="component" value="Unassembled WGS sequence"/>
</dbReference>
<evidence type="ECO:0000313" key="4">
    <source>
        <dbReference type="Proteomes" id="UP000234484"/>
    </source>
</evidence>
<dbReference type="PANTHER" id="PTHR37953:SF1">
    <property type="entry name" value="UPF0127 PROTEIN MJ1496"/>
    <property type="match status" value="1"/>
</dbReference>
<dbReference type="Proteomes" id="UP000011613">
    <property type="component" value="Unassembled WGS sequence"/>
</dbReference>
<dbReference type="EMBL" id="AOIC01000089">
    <property type="protein sequence ID" value="ELY66650.1"/>
    <property type="molecule type" value="Genomic_DNA"/>
</dbReference>
<dbReference type="InterPro" id="IPR003795">
    <property type="entry name" value="DUF192"/>
</dbReference>
<dbReference type="PATRIC" id="fig|797304.7.peg.2605"/>
<protein>
    <submittedName>
        <fullName evidence="2">DUF192 domain-containing protein</fullName>
    </submittedName>
</protein>
<dbReference type="EMBL" id="PKKI01000009">
    <property type="protein sequence ID" value="PLK21362.1"/>
    <property type="molecule type" value="Genomic_DNA"/>
</dbReference>
<evidence type="ECO:0000313" key="1">
    <source>
        <dbReference type="EMBL" id="ELY66650.1"/>
    </source>
</evidence>
<reference evidence="2 4" key="2">
    <citation type="submission" date="2017-12" db="EMBL/GenBank/DDBJ databases">
        <title>The characterization of oligonucleotides binding to NgAgo.</title>
        <authorList>
            <person name="Jiang L."/>
            <person name="He B."/>
            <person name="Kang J."/>
            <person name="Yu M."/>
            <person name="Li N."/>
            <person name="Fang Y."/>
            <person name="Tang Z."/>
            <person name="Wu P."/>
            <person name="Yao P."/>
            <person name="Huang J."/>
        </authorList>
    </citation>
    <scope>NUCLEOTIDE SEQUENCE [LARGE SCALE GENOMIC DNA]</scope>
    <source>
        <strain evidence="2 4">SP2</strain>
        <tissue evidence="2">Freeze-dried powder thallus</tissue>
    </source>
</reference>
<comment type="caution">
    <text evidence="1">The sequence shown here is derived from an EMBL/GenBank/DDBJ whole genome shotgun (WGS) entry which is preliminary data.</text>
</comment>
<dbReference type="Pfam" id="PF02643">
    <property type="entry name" value="DUF192"/>
    <property type="match status" value="1"/>
</dbReference>
<evidence type="ECO:0000313" key="3">
    <source>
        <dbReference type="Proteomes" id="UP000011613"/>
    </source>
</evidence>
<gene>
    <name evidence="1" type="ORF">C490_12797</name>
    <name evidence="2" type="ORF">CYV19_04810</name>
</gene>
<dbReference type="Gene3D" id="2.60.120.1140">
    <property type="entry name" value="Protein of unknown function DUF192"/>
    <property type="match status" value="1"/>
</dbReference>
<dbReference type="InterPro" id="IPR038695">
    <property type="entry name" value="Saro_0823-like_sf"/>
</dbReference>
<reference evidence="1 3" key="1">
    <citation type="journal article" date="2014" name="PLoS Genet.">
        <title>Phylogenetically driven sequencing of extremely halophilic archaea reveals strategies for static and dynamic osmo-response.</title>
        <authorList>
            <person name="Becker E.A."/>
            <person name="Seitzer P.M."/>
            <person name="Tritt A."/>
            <person name="Larsen D."/>
            <person name="Krusor M."/>
            <person name="Yao A.I."/>
            <person name="Wu D."/>
            <person name="Madern D."/>
            <person name="Eisen J.A."/>
            <person name="Darling A.E."/>
            <person name="Facciotti M.T."/>
        </authorList>
    </citation>
    <scope>NUCLEOTIDE SEQUENCE [LARGE SCALE GENOMIC DNA]</scope>
    <source>
        <strain evidence="1 3">SP2</strain>
    </source>
</reference>
<accession>L9XXY5</accession>
<name>L9XXY5_NATGS</name>
<organism evidence="1 3">
    <name type="scientific">Natronobacterium gregoryi (strain ATCC 43098 / DSM 3393 / CCM 3738 / CIP 104747 / IAM 13177 / JCM 8860 / NBRC 102187 / NCIMB 2189 / SP2)</name>
    <dbReference type="NCBI Taxonomy" id="797304"/>
    <lineage>
        <taxon>Archaea</taxon>
        <taxon>Methanobacteriati</taxon>
        <taxon>Methanobacteriota</taxon>
        <taxon>Stenosarchaea group</taxon>
        <taxon>Halobacteria</taxon>
        <taxon>Halobacteriales</taxon>
        <taxon>Natrialbaceae</taxon>
        <taxon>Natronobacterium</taxon>
    </lineage>
</organism>
<sequence length="149" mass="16798">MLGRTRRSTWSSARTDPCADERFFTFQYRLEVVRLRHKPAGGASSVLATSVELADSIVSQARGLMFRRSFSDDSALVFRFDGASTRDVHMLFVFFPIDAVWVVDGEVQRVERLRPWLGLARAEADMLVELPAGTANDIEPGDRLFIEES</sequence>
<dbReference type="AlphaFoldDB" id="L9XXY5"/>
<evidence type="ECO:0000313" key="2">
    <source>
        <dbReference type="EMBL" id="PLK21362.1"/>
    </source>
</evidence>
<proteinExistence type="predicted"/>
<dbReference type="PANTHER" id="PTHR37953">
    <property type="entry name" value="UPF0127 PROTEIN MJ1496"/>
    <property type="match status" value="1"/>
</dbReference>